<proteinExistence type="predicted"/>
<keyword evidence="2" id="KW-1185">Reference proteome</keyword>
<feature type="non-terminal residue" evidence="1">
    <location>
        <position position="555"/>
    </location>
</feature>
<dbReference type="EMBL" id="CAJVPT010003290">
    <property type="protein sequence ID" value="CAG8493921.1"/>
    <property type="molecule type" value="Genomic_DNA"/>
</dbReference>
<evidence type="ECO:0000313" key="1">
    <source>
        <dbReference type="EMBL" id="CAG8493921.1"/>
    </source>
</evidence>
<sequence length="555" mass="62658">MTMQDPRAESYMERHDLKNLLNELEGGLRRHQPNDPLDYIVGCVRSVQQVKRESKEPPFYSVTACFFLSVPEHSVTVSCATLLPHPPTYFKLFEDYNAQTFNSIGVVNAQHNEFASPDHPTGPSNKKRQRSEDTFMEVRTPPYYTSGSNFDQHVPHQHFEEDQGQRRPILPPSPPNTLSTRFFRNHTASVGRRRRNSVSAESIRPSDDPNDRKIIPKSDEVRRRIEDAILQNLLFKNLDRETKRQVVDAMSEVMVRKNDVIITQGDVGDNFYVIEHGLFGIYIDNQFVLEIGNGNSFGELALMYNTNRAATVKAKTDGILWALDRVSFHKTITNIMYNKRKTYEVFLRSVSFLTSLSPSEITKLADALEPDEYEDGKAIVTQGEAGDYFYIIEKGRVSVSKISEHGVKQCLPEICEGGYFGELALLEDQPRRATVVAQGHVRVAALKRDAFVRLLGPVMDILNRNAQAYNMNAENNNYPTRHDSSYSPVPERPSGSLNDVSVPNQSGGNESMAIDEDYHSTTSTESSRTKIKRSGYSGAGGVDVKICIYKVIGRY</sequence>
<organism evidence="1 2">
    <name type="scientific">Acaulospora colombiana</name>
    <dbReference type="NCBI Taxonomy" id="27376"/>
    <lineage>
        <taxon>Eukaryota</taxon>
        <taxon>Fungi</taxon>
        <taxon>Fungi incertae sedis</taxon>
        <taxon>Mucoromycota</taxon>
        <taxon>Glomeromycotina</taxon>
        <taxon>Glomeromycetes</taxon>
        <taxon>Diversisporales</taxon>
        <taxon>Acaulosporaceae</taxon>
        <taxon>Acaulospora</taxon>
    </lineage>
</organism>
<dbReference type="Proteomes" id="UP000789525">
    <property type="component" value="Unassembled WGS sequence"/>
</dbReference>
<gene>
    <name evidence="1" type="ORF">ACOLOM_LOCUS2495</name>
</gene>
<protein>
    <submittedName>
        <fullName evidence="1">15711_t:CDS:1</fullName>
    </submittedName>
</protein>
<name>A0ACA9KUD9_9GLOM</name>
<comment type="caution">
    <text evidence="1">The sequence shown here is derived from an EMBL/GenBank/DDBJ whole genome shotgun (WGS) entry which is preliminary data.</text>
</comment>
<evidence type="ECO:0000313" key="2">
    <source>
        <dbReference type="Proteomes" id="UP000789525"/>
    </source>
</evidence>
<reference evidence="1" key="1">
    <citation type="submission" date="2021-06" db="EMBL/GenBank/DDBJ databases">
        <authorList>
            <person name="Kallberg Y."/>
            <person name="Tangrot J."/>
            <person name="Rosling A."/>
        </authorList>
    </citation>
    <scope>NUCLEOTIDE SEQUENCE</scope>
    <source>
        <strain evidence="1">CL356</strain>
    </source>
</reference>
<accession>A0ACA9KUD9</accession>